<evidence type="ECO:0000256" key="8">
    <source>
        <dbReference type="ARBA" id="ARBA00022840"/>
    </source>
</evidence>
<dbReference type="RefSeq" id="WP_240826184.1">
    <property type="nucleotide sequence ID" value="NZ_JAKWBL010000001.1"/>
</dbReference>
<keyword evidence="5" id="KW-0819">tRNA processing</keyword>
<dbReference type="SUPFAM" id="SSF52540">
    <property type="entry name" value="P-loop containing nucleoside triphosphate hydrolases"/>
    <property type="match status" value="1"/>
</dbReference>
<keyword evidence="8" id="KW-0067">ATP-binding</keyword>
<evidence type="ECO:0000256" key="1">
    <source>
        <dbReference type="ARBA" id="ARBA00004496"/>
    </source>
</evidence>
<dbReference type="Pfam" id="PF02367">
    <property type="entry name" value="TsaE"/>
    <property type="match status" value="1"/>
</dbReference>
<comment type="caution">
    <text evidence="11">The sequence shown here is derived from an EMBL/GenBank/DDBJ whole genome shotgun (WGS) entry which is preliminary data.</text>
</comment>
<evidence type="ECO:0000256" key="6">
    <source>
        <dbReference type="ARBA" id="ARBA00022723"/>
    </source>
</evidence>
<evidence type="ECO:0000256" key="5">
    <source>
        <dbReference type="ARBA" id="ARBA00022694"/>
    </source>
</evidence>
<name>A0ABS9SEL6_9BACT</name>
<organism evidence="11 12">
    <name type="scientific">Niabella ginsengisoli</name>
    <dbReference type="NCBI Taxonomy" id="522298"/>
    <lineage>
        <taxon>Bacteria</taxon>
        <taxon>Pseudomonadati</taxon>
        <taxon>Bacteroidota</taxon>
        <taxon>Chitinophagia</taxon>
        <taxon>Chitinophagales</taxon>
        <taxon>Chitinophagaceae</taxon>
        <taxon>Niabella</taxon>
    </lineage>
</organism>
<sequence>MHATKKYALNDIKRAAEWLLEQINDHKVIALHGNMGAGKTTLVSAVCRLLKVTDAVSSPTFSIINEYNYDDNGADGSVYHIDLYRLKDEEEAIRAGVEDCLYSGGYCFVEWPERADGLLPPKTLHVHIRLEDDTHRSLEIAKN</sequence>
<keyword evidence="9" id="KW-0460">Magnesium</keyword>
<comment type="subcellular location">
    <subcellularLocation>
        <location evidence="1">Cytoplasm</location>
    </subcellularLocation>
</comment>
<accession>A0ABS9SEL6</accession>
<dbReference type="PANTHER" id="PTHR33540:SF2">
    <property type="entry name" value="TRNA THREONYLCARBAMOYLADENOSINE BIOSYNTHESIS PROTEIN TSAE"/>
    <property type="match status" value="1"/>
</dbReference>
<evidence type="ECO:0000313" key="12">
    <source>
        <dbReference type="Proteomes" id="UP001202248"/>
    </source>
</evidence>
<gene>
    <name evidence="11" type="primary">tsaE</name>
    <name evidence="11" type="ORF">MKP09_01920</name>
</gene>
<reference evidence="11 12" key="1">
    <citation type="submission" date="2022-02" db="EMBL/GenBank/DDBJ databases">
        <authorList>
            <person name="Min J."/>
        </authorList>
    </citation>
    <scope>NUCLEOTIDE SEQUENCE [LARGE SCALE GENOMIC DNA]</scope>
    <source>
        <strain evidence="11 12">GR10-1</strain>
    </source>
</reference>
<evidence type="ECO:0000256" key="2">
    <source>
        <dbReference type="ARBA" id="ARBA00007599"/>
    </source>
</evidence>
<keyword evidence="12" id="KW-1185">Reference proteome</keyword>
<dbReference type="InterPro" id="IPR003442">
    <property type="entry name" value="T6A_TsaE"/>
</dbReference>
<evidence type="ECO:0000256" key="9">
    <source>
        <dbReference type="ARBA" id="ARBA00022842"/>
    </source>
</evidence>
<keyword evidence="4" id="KW-0963">Cytoplasm</keyword>
<protein>
    <recommendedName>
        <fullName evidence="3">tRNA threonylcarbamoyladenosine biosynthesis protein TsaE</fullName>
    </recommendedName>
    <alternativeName>
        <fullName evidence="10">t(6)A37 threonylcarbamoyladenosine biosynthesis protein TsaE</fullName>
    </alternativeName>
</protein>
<dbReference type="NCBIfam" id="TIGR00150">
    <property type="entry name" value="T6A_YjeE"/>
    <property type="match status" value="1"/>
</dbReference>
<evidence type="ECO:0000256" key="10">
    <source>
        <dbReference type="ARBA" id="ARBA00032441"/>
    </source>
</evidence>
<evidence type="ECO:0000313" key="11">
    <source>
        <dbReference type="EMBL" id="MCH5596766.1"/>
    </source>
</evidence>
<evidence type="ECO:0000256" key="7">
    <source>
        <dbReference type="ARBA" id="ARBA00022741"/>
    </source>
</evidence>
<dbReference type="Gene3D" id="3.40.50.300">
    <property type="entry name" value="P-loop containing nucleotide triphosphate hydrolases"/>
    <property type="match status" value="1"/>
</dbReference>
<dbReference type="InterPro" id="IPR027417">
    <property type="entry name" value="P-loop_NTPase"/>
</dbReference>
<dbReference type="EMBL" id="JAKWBL010000001">
    <property type="protein sequence ID" value="MCH5596766.1"/>
    <property type="molecule type" value="Genomic_DNA"/>
</dbReference>
<dbReference type="PANTHER" id="PTHR33540">
    <property type="entry name" value="TRNA THREONYLCARBAMOYLADENOSINE BIOSYNTHESIS PROTEIN TSAE"/>
    <property type="match status" value="1"/>
</dbReference>
<evidence type="ECO:0000256" key="3">
    <source>
        <dbReference type="ARBA" id="ARBA00019010"/>
    </source>
</evidence>
<dbReference type="Proteomes" id="UP001202248">
    <property type="component" value="Unassembled WGS sequence"/>
</dbReference>
<evidence type="ECO:0000256" key="4">
    <source>
        <dbReference type="ARBA" id="ARBA00022490"/>
    </source>
</evidence>
<proteinExistence type="inferred from homology"/>
<keyword evidence="6" id="KW-0479">Metal-binding</keyword>
<comment type="similarity">
    <text evidence="2">Belongs to the TsaE family.</text>
</comment>
<keyword evidence="7" id="KW-0547">Nucleotide-binding</keyword>